<name>A0ABT4YV79_9VIBR</name>
<evidence type="ECO:0000313" key="3">
    <source>
        <dbReference type="EMBL" id="MDB1125494.1"/>
    </source>
</evidence>
<organism evidence="3 4">
    <name type="scientific">Vibrio algarum</name>
    <dbReference type="NCBI Taxonomy" id="3020714"/>
    <lineage>
        <taxon>Bacteria</taxon>
        <taxon>Pseudomonadati</taxon>
        <taxon>Pseudomonadota</taxon>
        <taxon>Gammaproteobacteria</taxon>
        <taxon>Vibrionales</taxon>
        <taxon>Vibrionaceae</taxon>
        <taxon>Vibrio</taxon>
    </lineage>
</organism>
<sequence length="161" mass="18732">MNLYKINPETQSSIRMKFRARIELLLGIGIVLTLTLLSSAFEIEFVESLFEFTRAHEDWELDEIIFSFIWVALISSIYGVRRVLDIKTVNKEVSQRAYYDSLTGLPNRSMALYQLEMSLKRAKQRNLSIVVIFLDLDSFKEVNDSHGHDSGDLLIKKLERR</sequence>
<comment type="caution">
    <text evidence="3">The sequence shown here is derived from an EMBL/GenBank/DDBJ whole genome shotgun (WGS) entry which is preliminary data.</text>
</comment>
<dbReference type="GO" id="GO:0052621">
    <property type="term" value="F:diguanylate cyclase activity"/>
    <property type="evidence" value="ECO:0007669"/>
    <property type="project" value="UniProtKB-EC"/>
</dbReference>
<keyword evidence="1" id="KW-0812">Transmembrane</keyword>
<dbReference type="InterPro" id="IPR000160">
    <property type="entry name" value="GGDEF_dom"/>
</dbReference>
<protein>
    <submittedName>
        <fullName evidence="3">Diguanylate cyclase</fullName>
        <ecNumber evidence="3">2.7.7.65</ecNumber>
    </submittedName>
</protein>
<feature type="transmembrane region" description="Helical" evidence="1">
    <location>
        <begin position="64"/>
        <end position="84"/>
    </location>
</feature>
<dbReference type="NCBIfam" id="TIGR00254">
    <property type="entry name" value="GGDEF"/>
    <property type="match status" value="1"/>
</dbReference>
<keyword evidence="4" id="KW-1185">Reference proteome</keyword>
<dbReference type="InterPro" id="IPR043128">
    <property type="entry name" value="Rev_trsase/Diguanyl_cyclase"/>
</dbReference>
<evidence type="ECO:0000259" key="2">
    <source>
        <dbReference type="PROSITE" id="PS50887"/>
    </source>
</evidence>
<keyword evidence="1" id="KW-1133">Transmembrane helix</keyword>
<dbReference type="EC" id="2.7.7.65" evidence="3"/>
<dbReference type="Pfam" id="PF00990">
    <property type="entry name" value="GGDEF"/>
    <property type="match status" value="1"/>
</dbReference>
<keyword evidence="3" id="KW-0548">Nucleotidyltransferase</keyword>
<feature type="domain" description="GGDEF" evidence="2">
    <location>
        <begin position="127"/>
        <end position="161"/>
    </location>
</feature>
<dbReference type="InterPro" id="IPR029787">
    <property type="entry name" value="Nucleotide_cyclase"/>
</dbReference>
<keyword evidence="3" id="KW-0808">Transferase</keyword>
<proteinExistence type="predicted"/>
<accession>A0ABT4YV79</accession>
<dbReference type="Proteomes" id="UP001210678">
    <property type="component" value="Unassembled WGS sequence"/>
</dbReference>
<evidence type="ECO:0000313" key="4">
    <source>
        <dbReference type="Proteomes" id="UP001210678"/>
    </source>
</evidence>
<dbReference type="SUPFAM" id="SSF55073">
    <property type="entry name" value="Nucleotide cyclase"/>
    <property type="match status" value="1"/>
</dbReference>
<dbReference type="Gene3D" id="3.30.70.270">
    <property type="match status" value="1"/>
</dbReference>
<gene>
    <name evidence="3" type="ORF">PGX00_18265</name>
</gene>
<dbReference type="PANTHER" id="PTHR46663">
    <property type="entry name" value="DIGUANYLATE CYCLASE DGCT-RELATED"/>
    <property type="match status" value="1"/>
</dbReference>
<dbReference type="CDD" id="cd01949">
    <property type="entry name" value="GGDEF"/>
    <property type="match status" value="1"/>
</dbReference>
<dbReference type="EMBL" id="JAQLOI010000003">
    <property type="protein sequence ID" value="MDB1125494.1"/>
    <property type="molecule type" value="Genomic_DNA"/>
</dbReference>
<reference evidence="3 4" key="1">
    <citation type="submission" date="2023-01" db="EMBL/GenBank/DDBJ databases">
        <title>Vibrio sp. KJ40-1 sp.nov, isolated from marine algae.</title>
        <authorList>
            <person name="Butt M."/>
            <person name="Kim J.M.J."/>
            <person name="Jeon C.O.C."/>
        </authorList>
    </citation>
    <scope>NUCLEOTIDE SEQUENCE [LARGE SCALE GENOMIC DNA]</scope>
    <source>
        <strain evidence="3 4">KJ40-1</strain>
    </source>
</reference>
<keyword evidence="1" id="KW-0472">Membrane</keyword>
<evidence type="ECO:0000256" key="1">
    <source>
        <dbReference type="SAM" id="Phobius"/>
    </source>
</evidence>
<dbReference type="PANTHER" id="PTHR46663:SF2">
    <property type="entry name" value="GGDEF DOMAIN-CONTAINING PROTEIN"/>
    <property type="match status" value="1"/>
</dbReference>
<dbReference type="InterPro" id="IPR052163">
    <property type="entry name" value="DGC-Regulatory_Protein"/>
</dbReference>
<dbReference type="PROSITE" id="PS50887">
    <property type="entry name" value="GGDEF"/>
    <property type="match status" value="1"/>
</dbReference>